<keyword evidence="4" id="KW-1185">Reference proteome</keyword>
<dbReference type="Gene3D" id="1.20.1050.10">
    <property type="match status" value="1"/>
</dbReference>
<accession>A0A840A823</accession>
<dbReference type="Gene3D" id="3.40.30.10">
    <property type="entry name" value="Glutaredoxin"/>
    <property type="match status" value="1"/>
</dbReference>
<sequence length="205" mass="22510">MKLYTSMGPNPAVVAMFLAEKGAEIPTEKVDLMAGENRQPPYVAKNPAGQLPCLELDDGSHLAEITAICEYLDEKLPGPSLIGATPEERAATRMWVRRIDLNICEPMANGFRFAEGLPLFQSRLRTIPHAAGDLKELAQEKITWLDGLMTGKTWVAGERFTLADILLFCFLQFGASVGQPINPDNTNIVAWLERVKARVAEKASA</sequence>
<dbReference type="InterPro" id="IPR034345">
    <property type="entry name" value="Gtt2-like_N"/>
</dbReference>
<dbReference type="InterPro" id="IPR040079">
    <property type="entry name" value="Glutathione_S-Trfase"/>
</dbReference>
<dbReference type="PROSITE" id="PS50404">
    <property type="entry name" value="GST_NTER"/>
    <property type="match status" value="1"/>
</dbReference>
<dbReference type="SFLD" id="SFLDG00358">
    <property type="entry name" value="Main_(cytGST)"/>
    <property type="match status" value="1"/>
</dbReference>
<dbReference type="InterPro" id="IPR036249">
    <property type="entry name" value="Thioredoxin-like_sf"/>
</dbReference>
<evidence type="ECO:0000259" key="1">
    <source>
        <dbReference type="PROSITE" id="PS50404"/>
    </source>
</evidence>
<dbReference type="GO" id="GO:0016740">
    <property type="term" value="F:transferase activity"/>
    <property type="evidence" value="ECO:0007669"/>
    <property type="project" value="UniProtKB-KW"/>
</dbReference>
<reference evidence="3 4" key="1">
    <citation type="submission" date="2020-08" db="EMBL/GenBank/DDBJ databases">
        <title>Genomic Encyclopedia of Type Strains, Phase IV (KMG-IV): sequencing the most valuable type-strain genomes for metagenomic binning, comparative biology and taxonomic classification.</title>
        <authorList>
            <person name="Goeker M."/>
        </authorList>
    </citation>
    <scope>NUCLEOTIDE SEQUENCE [LARGE SCALE GENOMIC DNA]</scope>
    <source>
        <strain evidence="3 4">DSM 21793</strain>
    </source>
</reference>
<feature type="domain" description="GST C-terminal" evidence="2">
    <location>
        <begin position="85"/>
        <end position="205"/>
    </location>
</feature>
<dbReference type="InterPro" id="IPR036282">
    <property type="entry name" value="Glutathione-S-Trfase_C_sf"/>
</dbReference>
<dbReference type="InterPro" id="IPR004045">
    <property type="entry name" value="Glutathione_S-Trfase_N"/>
</dbReference>
<organism evidence="3 4">
    <name type="scientific">Phenylobacterium haematophilum</name>
    <dbReference type="NCBI Taxonomy" id="98513"/>
    <lineage>
        <taxon>Bacteria</taxon>
        <taxon>Pseudomonadati</taxon>
        <taxon>Pseudomonadota</taxon>
        <taxon>Alphaproteobacteria</taxon>
        <taxon>Caulobacterales</taxon>
        <taxon>Caulobacteraceae</taxon>
        <taxon>Phenylobacterium</taxon>
    </lineage>
</organism>
<comment type="caution">
    <text evidence="3">The sequence shown here is derived from an EMBL/GenBank/DDBJ whole genome shotgun (WGS) entry which is preliminary data.</text>
</comment>
<evidence type="ECO:0000259" key="2">
    <source>
        <dbReference type="PROSITE" id="PS50405"/>
    </source>
</evidence>
<dbReference type="SFLD" id="SFLDS00019">
    <property type="entry name" value="Glutathione_Transferase_(cytos"/>
    <property type="match status" value="1"/>
</dbReference>
<dbReference type="InterPro" id="IPR004046">
    <property type="entry name" value="GST_C"/>
</dbReference>
<dbReference type="PANTHER" id="PTHR44051:SF8">
    <property type="entry name" value="GLUTATHIONE S-TRANSFERASE GSTA"/>
    <property type="match status" value="1"/>
</dbReference>
<dbReference type="SUPFAM" id="SSF52833">
    <property type="entry name" value="Thioredoxin-like"/>
    <property type="match status" value="1"/>
</dbReference>
<feature type="domain" description="GST N-terminal" evidence="1">
    <location>
        <begin position="1"/>
        <end position="80"/>
    </location>
</feature>
<dbReference type="CDD" id="cd03051">
    <property type="entry name" value="GST_N_GTT2_like"/>
    <property type="match status" value="1"/>
</dbReference>
<dbReference type="SUPFAM" id="SSF47616">
    <property type="entry name" value="GST C-terminal domain-like"/>
    <property type="match status" value="1"/>
</dbReference>
<proteinExistence type="predicted"/>
<name>A0A840A823_9CAUL</name>
<dbReference type="Pfam" id="PF00043">
    <property type="entry name" value="GST_C"/>
    <property type="match status" value="1"/>
</dbReference>
<evidence type="ECO:0000313" key="4">
    <source>
        <dbReference type="Proteomes" id="UP000530564"/>
    </source>
</evidence>
<dbReference type="EMBL" id="JACIDK010000009">
    <property type="protein sequence ID" value="MBB3893347.1"/>
    <property type="molecule type" value="Genomic_DNA"/>
</dbReference>
<dbReference type="PROSITE" id="PS50405">
    <property type="entry name" value="GST_CTER"/>
    <property type="match status" value="1"/>
</dbReference>
<dbReference type="Proteomes" id="UP000530564">
    <property type="component" value="Unassembled WGS sequence"/>
</dbReference>
<protein>
    <submittedName>
        <fullName evidence="3">Glutathione S-transferase</fullName>
    </submittedName>
</protein>
<keyword evidence="3" id="KW-0808">Transferase</keyword>
<evidence type="ECO:0000313" key="3">
    <source>
        <dbReference type="EMBL" id="MBB3893347.1"/>
    </source>
</evidence>
<dbReference type="Pfam" id="PF13409">
    <property type="entry name" value="GST_N_2"/>
    <property type="match status" value="1"/>
</dbReference>
<dbReference type="PANTHER" id="PTHR44051">
    <property type="entry name" value="GLUTATHIONE S-TRANSFERASE-RELATED"/>
    <property type="match status" value="1"/>
</dbReference>
<dbReference type="AlphaFoldDB" id="A0A840A823"/>
<gene>
    <name evidence="3" type="ORF">GGQ61_004089</name>
</gene>
<dbReference type="RefSeq" id="WP_183776857.1">
    <property type="nucleotide sequence ID" value="NZ_JACIDK010000009.1"/>
</dbReference>
<dbReference type="InterPro" id="IPR010987">
    <property type="entry name" value="Glutathione-S-Trfase_C-like"/>
</dbReference>